<protein>
    <submittedName>
        <fullName evidence="1">Uncharacterized protein</fullName>
    </submittedName>
</protein>
<evidence type="ECO:0000313" key="2">
    <source>
        <dbReference type="Proteomes" id="UP000261600"/>
    </source>
</evidence>
<name>A0A3Q3IKJ7_MONAL</name>
<evidence type="ECO:0000313" key="1">
    <source>
        <dbReference type="Ensembl" id="ENSMALP00000005343.1"/>
    </source>
</evidence>
<dbReference type="AlphaFoldDB" id="A0A3Q3IKJ7"/>
<reference evidence="1" key="2">
    <citation type="submission" date="2025-09" db="UniProtKB">
        <authorList>
            <consortium name="Ensembl"/>
        </authorList>
    </citation>
    <scope>IDENTIFICATION</scope>
</reference>
<keyword evidence="2" id="KW-1185">Reference proteome</keyword>
<sequence>VIPFSIVDFPVNGLGLGVPVQHLNGKKIHLRAWVLALLLSGFTMAEKHQPIGFCGPEVERDGSCLLRCPLAQCHIRLWGVKGHGV</sequence>
<accession>A0A3Q3IKJ7</accession>
<reference evidence="1" key="1">
    <citation type="submission" date="2025-08" db="UniProtKB">
        <authorList>
            <consortium name="Ensembl"/>
        </authorList>
    </citation>
    <scope>IDENTIFICATION</scope>
</reference>
<dbReference type="Proteomes" id="UP000261600">
    <property type="component" value="Unplaced"/>
</dbReference>
<organism evidence="1 2">
    <name type="scientific">Monopterus albus</name>
    <name type="common">Swamp eel</name>
    <dbReference type="NCBI Taxonomy" id="43700"/>
    <lineage>
        <taxon>Eukaryota</taxon>
        <taxon>Metazoa</taxon>
        <taxon>Chordata</taxon>
        <taxon>Craniata</taxon>
        <taxon>Vertebrata</taxon>
        <taxon>Euteleostomi</taxon>
        <taxon>Actinopterygii</taxon>
        <taxon>Neopterygii</taxon>
        <taxon>Teleostei</taxon>
        <taxon>Neoteleostei</taxon>
        <taxon>Acanthomorphata</taxon>
        <taxon>Anabantaria</taxon>
        <taxon>Synbranchiformes</taxon>
        <taxon>Synbranchidae</taxon>
        <taxon>Monopterus</taxon>
    </lineage>
</organism>
<dbReference type="Ensembl" id="ENSMALT00000005463.1">
    <property type="protein sequence ID" value="ENSMALP00000005343.1"/>
    <property type="gene ID" value="ENSMALG00000003853.1"/>
</dbReference>
<proteinExistence type="predicted"/>